<dbReference type="EMBL" id="JAAIKE010000003">
    <property type="protein sequence ID" value="NEX46571.1"/>
    <property type="molecule type" value="Genomic_DNA"/>
</dbReference>
<comment type="caution">
    <text evidence="2">The sequence shown here is derived from an EMBL/GenBank/DDBJ whole genome shotgun (WGS) entry which is preliminary data.</text>
</comment>
<protein>
    <recommendedName>
        <fullName evidence="4">DUF1326 domain-containing protein</fullName>
    </recommendedName>
</protein>
<organism evidence="2 3">
    <name type="scientific">Pseudotabrizicola algicola</name>
    <dbReference type="NCBI Taxonomy" id="2709381"/>
    <lineage>
        <taxon>Bacteria</taxon>
        <taxon>Pseudomonadati</taxon>
        <taxon>Pseudomonadota</taxon>
        <taxon>Alphaproteobacteria</taxon>
        <taxon>Rhodobacterales</taxon>
        <taxon>Paracoccaceae</taxon>
        <taxon>Pseudotabrizicola</taxon>
    </lineage>
</organism>
<feature type="signal peptide" evidence="1">
    <location>
        <begin position="1"/>
        <end position="17"/>
    </location>
</feature>
<gene>
    <name evidence="2" type="ORF">G3572_10175</name>
</gene>
<keyword evidence="1" id="KW-0732">Signal</keyword>
<name>A0A6B3RM84_9RHOB</name>
<evidence type="ECO:0000256" key="1">
    <source>
        <dbReference type="SAM" id="SignalP"/>
    </source>
</evidence>
<dbReference type="RefSeq" id="WP_164611420.1">
    <property type="nucleotide sequence ID" value="NZ_JAAIKE010000003.1"/>
</dbReference>
<sequence>MKRILLALFTLPAPALAEDAIIFADCGAAGCTCHISAISADEIALVTGQPTPVDAAQQTLVLHDGQFTWSRTPRDDLDLALGGDGVCEIEVFNEIIPQDGIWEGTVEVTGISGCHPQVAAMVPPMVEGMRQTQRIAWGGVFDPARLATGGQSPVVQWTRVRSDYFTGTVPMEPNPVLDVSVDATATLLAPEQAAATLTIRFEPVSAADGGALALIGMNGCEANAAYAFRRTAD</sequence>
<evidence type="ECO:0000313" key="2">
    <source>
        <dbReference type="EMBL" id="NEX46571.1"/>
    </source>
</evidence>
<dbReference type="Proteomes" id="UP000481421">
    <property type="component" value="Unassembled WGS sequence"/>
</dbReference>
<accession>A0A6B3RM84</accession>
<evidence type="ECO:0008006" key="4">
    <source>
        <dbReference type="Google" id="ProtNLM"/>
    </source>
</evidence>
<keyword evidence="3" id="KW-1185">Reference proteome</keyword>
<dbReference type="AlphaFoldDB" id="A0A6B3RM84"/>
<evidence type="ECO:0000313" key="3">
    <source>
        <dbReference type="Proteomes" id="UP000481421"/>
    </source>
</evidence>
<proteinExistence type="predicted"/>
<reference evidence="2 3" key="1">
    <citation type="submission" date="2020-02" db="EMBL/GenBank/DDBJ databases">
        <title>Rhodobacter algicola sp. nov., isolated from microalga culture.</title>
        <authorList>
            <person name="Park C.-Y."/>
        </authorList>
    </citation>
    <scope>NUCLEOTIDE SEQUENCE [LARGE SCALE GENOMIC DNA]</scope>
    <source>
        <strain evidence="2 3">ETT8</strain>
    </source>
</reference>
<feature type="chain" id="PRO_5025616561" description="DUF1326 domain-containing protein" evidence="1">
    <location>
        <begin position="18"/>
        <end position="233"/>
    </location>
</feature>